<feature type="region of interest" description="Disordered" evidence="1">
    <location>
        <begin position="41"/>
        <end position="64"/>
    </location>
</feature>
<dbReference type="Proteomes" id="UP000030764">
    <property type="component" value="Unassembled WGS sequence"/>
</dbReference>
<dbReference type="AlphaFoldDB" id="A0A085ND23"/>
<evidence type="ECO:0000256" key="1">
    <source>
        <dbReference type="SAM" id="MobiDB-lite"/>
    </source>
</evidence>
<accession>A0A085ND23</accession>
<evidence type="ECO:0000313" key="4">
    <source>
        <dbReference type="Proteomes" id="UP000030764"/>
    </source>
</evidence>
<name>A0A085ND23_9BILA</name>
<dbReference type="EMBL" id="KL367515">
    <property type="protein sequence ID" value="KFD67369.1"/>
    <property type="molecule type" value="Genomic_DNA"/>
</dbReference>
<organism evidence="3">
    <name type="scientific">Trichuris suis</name>
    <name type="common">pig whipworm</name>
    <dbReference type="NCBI Taxonomy" id="68888"/>
    <lineage>
        <taxon>Eukaryota</taxon>
        <taxon>Metazoa</taxon>
        <taxon>Ecdysozoa</taxon>
        <taxon>Nematoda</taxon>
        <taxon>Enoplea</taxon>
        <taxon>Dorylaimia</taxon>
        <taxon>Trichinellida</taxon>
        <taxon>Trichuridae</taxon>
        <taxon>Trichuris</taxon>
    </lineage>
</organism>
<gene>
    <name evidence="2" type="ORF">M513_05250</name>
    <name evidence="3" type="ORF">M514_05250</name>
</gene>
<proteinExistence type="predicted"/>
<dbReference type="EMBL" id="KL363212">
    <property type="protein sequence ID" value="KFD53983.1"/>
    <property type="molecule type" value="Genomic_DNA"/>
</dbReference>
<reference evidence="3 4" key="1">
    <citation type="journal article" date="2014" name="Nat. Genet.">
        <title>Genome and transcriptome of the porcine whipworm Trichuris suis.</title>
        <authorList>
            <person name="Jex A.R."/>
            <person name="Nejsum P."/>
            <person name="Schwarz E.M."/>
            <person name="Hu L."/>
            <person name="Young N.D."/>
            <person name="Hall R.S."/>
            <person name="Korhonen P.K."/>
            <person name="Liao S."/>
            <person name="Thamsborg S."/>
            <person name="Xia J."/>
            <person name="Xu P."/>
            <person name="Wang S."/>
            <person name="Scheerlinck J.P."/>
            <person name="Hofmann A."/>
            <person name="Sternberg P.W."/>
            <person name="Wang J."/>
            <person name="Gasser R.B."/>
        </authorList>
    </citation>
    <scope>NUCLEOTIDE SEQUENCE [LARGE SCALE GENOMIC DNA]</scope>
    <source>
        <strain evidence="3">DCEP-RM93F</strain>
        <strain evidence="2">DCEP-RM93M</strain>
    </source>
</reference>
<protein>
    <submittedName>
        <fullName evidence="3">Uncharacterized protein</fullName>
    </submittedName>
</protein>
<evidence type="ECO:0000313" key="2">
    <source>
        <dbReference type="EMBL" id="KFD53983.1"/>
    </source>
</evidence>
<evidence type="ECO:0000313" key="3">
    <source>
        <dbReference type="EMBL" id="KFD67369.1"/>
    </source>
</evidence>
<sequence length="64" mass="6908">MTGQRRMSRALIPGHPSLSASLTLDLLPVAGPLYLLRPLDSAMSNTPVRPPPVCYDGSPRPHMT</sequence>
<keyword evidence="4" id="KW-1185">Reference proteome</keyword>
<dbReference type="Proteomes" id="UP000030758">
    <property type="component" value="Unassembled WGS sequence"/>
</dbReference>